<organism evidence="3 4">
    <name type="scientific">Hexamita inflata</name>
    <dbReference type="NCBI Taxonomy" id="28002"/>
    <lineage>
        <taxon>Eukaryota</taxon>
        <taxon>Metamonada</taxon>
        <taxon>Diplomonadida</taxon>
        <taxon>Hexamitidae</taxon>
        <taxon>Hexamitinae</taxon>
        <taxon>Hexamita</taxon>
    </lineage>
</organism>
<keyword evidence="2" id="KW-0812">Transmembrane</keyword>
<feature type="transmembrane region" description="Helical" evidence="2">
    <location>
        <begin position="183"/>
        <end position="203"/>
    </location>
</feature>
<reference evidence="3 4" key="1">
    <citation type="submission" date="2024-07" db="EMBL/GenBank/DDBJ databases">
        <authorList>
            <person name="Akdeniz Z."/>
        </authorList>
    </citation>
    <scope>NUCLEOTIDE SEQUENCE [LARGE SCALE GENOMIC DNA]</scope>
</reference>
<sequence length="328" mass="37636">MIQYILPLLMKRDPCCAEIGTCNTNPYDYSEHLQNYSAIIVIFGFIILILIIVSLIPMISKLCTNKSVSGISFTMLLLVCYSLLFQSVSYIMQDFSKIMACSNSFSKCFNNLIPLYHIIYQFIIFFLLMVIFMFYELQGKQSGNIKHHLLELISIIIIVVLTIPCIIVFGLQYGSCNKVYKTISLIFSIFAWISTAIGWIIQIQLTHSSKNINSLSSISILLQCLCNFITLIYIIVMKSKWQNGISIIINFIIQFVLCYIIISQQLNNKSKLKIQQQFSSSNLTTENSKQFDSKRQPSYVNSSLSKQNNSEVQQLIYTEDHQQDLTNQ</sequence>
<dbReference type="EMBL" id="CAXDID020000001">
    <property type="protein sequence ID" value="CAL5970796.1"/>
    <property type="molecule type" value="Genomic_DNA"/>
</dbReference>
<feature type="transmembrane region" description="Helical" evidence="2">
    <location>
        <begin position="71"/>
        <end position="92"/>
    </location>
</feature>
<comment type="caution">
    <text evidence="3">The sequence shown here is derived from an EMBL/GenBank/DDBJ whole genome shotgun (WGS) entry which is preliminary data.</text>
</comment>
<evidence type="ECO:0000313" key="4">
    <source>
        <dbReference type="Proteomes" id="UP001642409"/>
    </source>
</evidence>
<protein>
    <submittedName>
        <fullName evidence="3">PQ_loop repeat-containing protein</fullName>
    </submittedName>
</protein>
<evidence type="ECO:0000256" key="2">
    <source>
        <dbReference type="SAM" id="Phobius"/>
    </source>
</evidence>
<evidence type="ECO:0000313" key="3">
    <source>
        <dbReference type="EMBL" id="CAL5970796.1"/>
    </source>
</evidence>
<accession>A0ABP1GHL4</accession>
<feature type="transmembrane region" description="Helical" evidence="2">
    <location>
        <begin position="215"/>
        <end position="235"/>
    </location>
</feature>
<gene>
    <name evidence="3" type="ORF">HINF_LOCUS736</name>
</gene>
<feature type="transmembrane region" description="Helical" evidence="2">
    <location>
        <begin position="112"/>
        <end position="137"/>
    </location>
</feature>
<proteinExistence type="predicted"/>
<feature type="region of interest" description="Disordered" evidence="1">
    <location>
        <begin position="285"/>
        <end position="310"/>
    </location>
</feature>
<feature type="transmembrane region" description="Helical" evidence="2">
    <location>
        <begin position="149"/>
        <end position="171"/>
    </location>
</feature>
<dbReference type="Proteomes" id="UP001642409">
    <property type="component" value="Unassembled WGS sequence"/>
</dbReference>
<keyword evidence="2" id="KW-0472">Membrane</keyword>
<keyword evidence="4" id="KW-1185">Reference proteome</keyword>
<evidence type="ECO:0000256" key="1">
    <source>
        <dbReference type="SAM" id="MobiDB-lite"/>
    </source>
</evidence>
<name>A0ABP1GHL4_9EUKA</name>
<keyword evidence="2" id="KW-1133">Transmembrane helix</keyword>
<feature type="transmembrane region" description="Helical" evidence="2">
    <location>
        <begin position="241"/>
        <end position="262"/>
    </location>
</feature>
<feature type="transmembrane region" description="Helical" evidence="2">
    <location>
        <begin position="36"/>
        <end position="59"/>
    </location>
</feature>
<feature type="compositionally biased region" description="Polar residues" evidence="1">
    <location>
        <begin position="296"/>
        <end position="310"/>
    </location>
</feature>